<evidence type="ECO:0000313" key="2">
    <source>
        <dbReference type="EMBL" id="VDP93467.1"/>
    </source>
</evidence>
<dbReference type="Proteomes" id="UP000272942">
    <property type="component" value="Unassembled WGS sequence"/>
</dbReference>
<accession>A0A183BAG0</accession>
<reference evidence="2 3" key="2">
    <citation type="submission" date="2018-11" db="EMBL/GenBank/DDBJ databases">
        <authorList>
            <consortium name="Pathogen Informatics"/>
        </authorList>
    </citation>
    <scope>NUCLEOTIDE SEQUENCE [LARGE SCALE GENOMIC DNA]</scope>
    <source>
        <strain evidence="2 3">Egypt</strain>
    </source>
</reference>
<evidence type="ECO:0000256" key="1">
    <source>
        <dbReference type="SAM" id="Phobius"/>
    </source>
</evidence>
<evidence type="ECO:0000313" key="3">
    <source>
        <dbReference type="Proteomes" id="UP000272942"/>
    </source>
</evidence>
<keyword evidence="1" id="KW-0472">Membrane</keyword>
<dbReference type="WBParaSite" id="ECPE_0001623801-mRNA-1">
    <property type="protein sequence ID" value="ECPE_0001623801-mRNA-1"/>
    <property type="gene ID" value="ECPE_0001623801"/>
</dbReference>
<dbReference type="OrthoDB" id="6272694at2759"/>
<keyword evidence="3" id="KW-1185">Reference proteome</keyword>
<keyword evidence="1" id="KW-0812">Transmembrane</keyword>
<evidence type="ECO:0000313" key="4">
    <source>
        <dbReference type="WBParaSite" id="ECPE_0001623801-mRNA-1"/>
    </source>
</evidence>
<keyword evidence="1" id="KW-1133">Transmembrane helix</keyword>
<sequence length="91" mass="9750">MCAISKKLAFKTSSTIRLTSKANPSAKFQLRLSGDPETAASSLDDAEVALSEKVEAALLVWIPVERSLFLALITLIEESCAVMVVLALGLR</sequence>
<reference evidence="4" key="1">
    <citation type="submission" date="2016-06" db="UniProtKB">
        <authorList>
            <consortium name="WormBaseParasite"/>
        </authorList>
    </citation>
    <scope>IDENTIFICATION</scope>
</reference>
<dbReference type="EMBL" id="UZAN01063350">
    <property type="protein sequence ID" value="VDP93467.1"/>
    <property type="molecule type" value="Genomic_DNA"/>
</dbReference>
<name>A0A183BAG0_9TREM</name>
<proteinExistence type="predicted"/>
<protein>
    <submittedName>
        <fullName evidence="2 4">Uncharacterized protein</fullName>
    </submittedName>
</protein>
<feature type="transmembrane region" description="Helical" evidence="1">
    <location>
        <begin position="68"/>
        <end position="90"/>
    </location>
</feature>
<gene>
    <name evidence="2" type="ORF">ECPE_LOCUS16195</name>
</gene>
<organism evidence="4">
    <name type="scientific">Echinostoma caproni</name>
    <dbReference type="NCBI Taxonomy" id="27848"/>
    <lineage>
        <taxon>Eukaryota</taxon>
        <taxon>Metazoa</taxon>
        <taxon>Spiralia</taxon>
        <taxon>Lophotrochozoa</taxon>
        <taxon>Platyhelminthes</taxon>
        <taxon>Trematoda</taxon>
        <taxon>Digenea</taxon>
        <taxon>Plagiorchiida</taxon>
        <taxon>Echinostomata</taxon>
        <taxon>Echinostomatoidea</taxon>
        <taxon>Echinostomatidae</taxon>
        <taxon>Echinostoma</taxon>
    </lineage>
</organism>
<dbReference type="AlphaFoldDB" id="A0A183BAG0"/>